<dbReference type="EMBL" id="JBIGHW010000017">
    <property type="protein sequence ID" value="MFG6443218.1"/>
    <property type="molecule type" value="Genomic_DNA"/>
</dbReference>
<evidence type="ECO:0000256" key="3">
    <source>
        <dbReference type="SAM" id="MobiDB-lite"/>
    </source>
</evidence>
<dbReference type="PANTHER" id="PTHR30203:SF33">
    <property type="entry name" value="BLR4455 PROTEIN"/>
    <property type="match status" value="1"/>
</dbReference>
<dbReference type="RefSeq" id="WP_394401499.1">
    <property type="nucleotide sequence ID" value="NZ_JBIGHW010000017.1"/>
</dbReference>
<dbReference type="InterPro" id="IPR003423">
    <property type="entry name" value="OMP_efflux"/>
</dbReference>
<evidence type="ECO:0000313" key="6">
    <source>
        <dbReference type="Proteomes" id="UP001606301"/>
    </source>
</evidence>
<dbReference type="InterPro" id="IPR010131">
    <property type="entry name" value="MdtP/NodT-like"/>
</dbReference>
<dbReference type="SUPFAM" id="SSF56954">
    <property type="entry name" value="Outer membrane efflux proteins (OEP)"/>
    <property type="match status" value="1"/>
</dbReference>
<keyword evidence="6" id="KW-1185">Reference proteome</keyword>
<dbReference type="PANTHER" id="PTHR30203">
    <property type="entry name" value="OUTER MEMBRANE CATION EFFLUX PROTEIN"/>
    <property type="match status" value="1"/>
</dbReference>
<sequence>MNRPTPTLPRRRLLVASGSAALVGLAGCSTTPAPLNHDRRAVDNLKNLRAEIALEEPVKGPISLYEAMARAIKYNLDGRIEAMSESLKLKQAELRRVDMLPALVAQSGFVGRSNDAGSRSRSLLSGNQSLEPSTSSERRSTSADIRASWDVLDFGLAYVRSLQQAHESSISAERRRKVLTRIIEDVRTAYWRAVSADRTFRHLSEVEGMALKALAQAEALESRRVASPLTVLAFQRDLLGVQSEAQKLQRELTLAKTQLAALMNLTPATPYQLVLPDRTDLVPELPGSANEMVLTGLRFRPELREAGYQRKITELEDRASLLRSLPSLKAMLGLNYDSNQFLYNNDWLDFSARVSWSLMSVFRRPLEKAALLAELDVQDQRDLALTMAVMTQVHVARVRFIRLSQELSVVRQANGVQTRLTEASRGAYKARAISQQSLVREEMNSVLAEVRYDTAYADLQNAYANLYASMGLDNFDIKLDGSEPLAQIVDKLEIHWSDRALSLPPLPKDS</sequence>
<organism evidence="5 6">
    <name type="scientific">Pelomonas margarita</name>
    <dbReference type="NCBI Taxonomy" id="3299031"/>
    <lineage>
        <taxon>Bacteria</taxon>
        <taxon>Pseudomonadati</taxon>
        <taxon>Pseudomonadota</taxon>
        <taxon>Betaproteobacteria</taxon>
        <taxon>Burkholderiales</taxon>
        <taxon>Sphaerotilaceae</taxon>
        <taxon>Roseateles</taxon>
    </lineage>
</organism>
<evidence type="ECO:0000256" key="4">
    <source>
        <dbReference type="SAM" id="SignalP"/>
    </source>
</evidence>
<feature type="signal peptide" evidence="4">
    <location>
        <begin position="1"/>
        <end position="26"/>
    </location>
</feature>
<dbReference type="PROSITE" id="PS51318">
    <property type="entry name" value="TAT"/>
    <property type="match status" value="1"/>
</dbReference>
<comment type="caution">
    <text evidence="5">The sequence shown here is derived from an EMBL/GenBank/DDBJ whole genome shotgun (WGS) entry which is preliminary data.</text>
</comment>
<feature type="region of interest" description="Disordered" evidence="3">
    <location>
        <begin position="112"/>
        <end position="141"/>
    </location>
</feature>
<evidence type="ECO:0000256" key="1">
    <source>
        <dbReference type="ARBA" id="ARBA00007613"/>
    </source>
</evidence>
<dbReference type="Gene3D" id="1.20.1600.10">
    <property type="entry name" value="Outer membrane efflux proteins (OEP)"/>
    <property type="match status" value="1"/>
</dbReference>
<dbReference type="Proteomes" id="UP001606301">
    <property type="component" value="Unassembled WGS sequence"/>
</dbReference>
<proteinExistence type="inferred from homology"/>
<accession>A0ABW7FPE4</accession>
<gene>
    <name evidence="5" type="ORF">ACG0Z3_21210</name>
</gene>
<protein>
    <submittedName>
        <fullName evidence="5">TolC family protein</fullName>
    </submittedName>
</protein>
<dbReference type="PROSITE" id="PS51257">
    <property type="entry name" value="PROKAR_LIPOPROTEIN"/>
    <property type="match status" value="1"/>
</dbReference>
<name>A0ABW7FPE4_9BURK</name>
<dbReference type="Pfam" id="PF02321">
    <property type="entry name" value="OEP"/>
    <property type="match status" value="1"/>
</dbReference>
<reference evidence="5 6" key="1">
    <citation type="submission" date="2024-08" db="EMBL/GenBank/DDBJ databases">
        <authorList>
            <person name="Lu H."/>
        </authorList>
    </citation>
    <scope>NUCLEOTIDE SEQUENCE [LARGE SCALE GENOMIC DNA]</scope>
    <source>
        <strain evidence="5 6">LKC17W</strain>
    </source>
</reference>
<evidence type="ECO:0000313" key="5">
    <source>
        <dbReference type="EMBL" id="MFG6443218.1"/>
    </source>
</evidence>
<keyword evidence="4" id="KW-0732">Signal</keyword>
<feature type="coiled-coil region" evidence="2">
    <location>
        <begin position="238"/>
        <end position="265"/>
    </location>
</feature>
<dbReference type="InterPro" id="IPR006311">
    <property type="entry name" value="TAT_signal"/>
</dbReference>
<evidence type="ECO:0000256" key="2">
    <source>
        <dbReference type="SAM" id="Coils"/>
    </source>
</evidence>
<comment type="similarity">
    <text evidence="1">Belongs to the outer membrane factor (OMF) (TC 1.B.17) family.</text>
</comment>
<keyword evidence="2" id="KW-0175">Coiled coil</keyword>
<feature type="chain" id="PRO_5045065720" evidence="4">
    <location>
        <begin position="27"/>
        <end position="510"/>
    </location>
</feature>
<feature type="compositionally biased region" description="Polar residues" evidence="3">
    <location>
        <begin position="115"/>
        <end position="128"/>
    </location>
</feature>